<organism evidence="1 2">
    <name type="scientific">Blastomyces percursus</name>
    <dbReference type="NCBI Taxonomy" id="1658174"/>
    <lineage>
        <taxon>Eukaryota</taxon>
        <taxon>Fungi</taxon>
        <taxon>Dikarya</taxon>
        <taxon>Ascomycota</taxon>
        <taxon>Pezizomycotina</taxon>
        <taxon>Eurotiomycetes</taxon>
        <taxon>Eurotiomycetidae</taxon>
        <taxon>Onygenales</taxon>
        <taxon>Ajellomycetaceae</taxon>
        <taxon>Blastomyces</taxon>
    </lineage>
</organism>
<dbReference type="Gene3D" id="1.10.3210.10">
    <property type="entry name" value="Hypothetical protein af1432"/>
    <property type="match status" value="1"/>
</dbReference>
<evidence type="ECO:0008006" key="3">
    <source>
        <dbReference type="Google" id="ProtNLM"/>
    </source>
</evidence>
<dbReference type="STRING" id="1658174.A0A1J9Q282"/>
<dbReference type="SUPFAM" id="SSF109604">
    <property type="entry name" value="HD-domain/PDEase-like"/>
    <property type="match status" value="1"/>
</dbReference>
<dbReference type="EMBL" id="LGTZ01003175">
    <property type="protein sequence ID" value="OJD10052.1"/>
    <property type="molecule type" value="Genomic_DNA"/>
</dbReference>
<evidence type="ECO:0000313" key="2">
    <source>
        <dbReference type="Proteomes" id="UP000242791"/>
    </source>
</evidence>
<dbReference type="OrthoDB" id="16547at2759"/>
<accession>A0A1J9Q282</accession>
<name>A0A1J9Q282_9EURO</name>
<evidence type="ECO:0000313" key="1">
    <source>
        <dbReference type="EMBL" id="OJD10052.1"/>
    </source>
</evidence>
<dbReference type="PANTHER" id="PTHR33594:SF1">
    <property type="entry name" value="HD_PDEASE DOMAIN-CONTAINING PROTEIN"/>
    <property type="match status" value="1"/>
</dbReference>
<reference evidence="1 2" key="1">
    <citation type="submission" date="2015-08" db="EMBL/GenBank/DDBJ databases">
        <title>Emmonsia species relationships and genome sequence.</title>
        <authorList>
            <person name="Cuomo C.A."/>
            <person name="Schwartz I.S."/>
            <person name="Kenyon C."/>
            <person name="De Hoog G.S."/>
            <person name="Govender N.P."/>
            <person name="Botha A."/>
            <person name="Moreno L."/>
            <person name="De Vries M."/>
            <person name="Munoz J.F."/>
            <person name="Stielow J.B."/>
        </authorList>
    </citation>
    <scope>NUCLEOTIDE SEQUENCE [LARGE SCALE GENOMIC DNA]</scope>
    <source>
        <strain evidence="1 2">EI222</strain>
    </source>
</reference>
<comment type="caution">
    <text evidence="1">The sequence shown here is derived from an EMBL/GenBank/DDBJ whole genome shotgun (WGS) entry which is preliminary data.</text>
</comment>
<dbReference type="Proteomes" id="UP000242791">
    <property type="component" value="Unassembled WGS sequence"/>
</dbReference>
<dbReference type="InterPro" id="IPR003607">
    <property type="entry name" value="HD/PDEase_dom"/>
</dbReference>
<keyword evidence="2" id="KW-1185">Reference proteome</keyword>
<dbReference type="CDD" id="cd00077">
    <property type="entry name" value="HDc"/>
    <property type="match status" value="1"/>
</dbReference>
<dbReference type="PANTHER" id="PTHR33594">
    <property type="entry name" value="SUPERFAMILY HYDROLASE, PUTATIVE (AFU_ORTHOLOGUE AFUA_1G03035)-RELATED"/>
    <property type="match status" value="1"/>
</dbReference>
<gene>
    <name evidence="1" type="ORF">ACJ73_09959</name>
</gene>
<dbReference type="AlphaFoldDB" id="A0A1J9Q282"/>
<feature type="non-terminal residue" evidence="1">
    <location>
        <position position="122"/>
    </location>
</feature>
<proteinExistence type="predicted"/>
<dbReference type="VEuPathDB" id="FungiDB:ACJ73_09959"/>
<protein>
    <recommendedName>
        <fullName evidence="3">HD domain-containing protein</fullName>
    </recommendedName>
</protein>
<sequence length="122" mass="13539">MDLLVFSDFYGYCPSERASFPQSRTTYDDITFTLAALLHDIGDRKYLPTTNPVTATTNIVYDALLSNGADPCLADRVQMIVSHVSFSTEMKNPGVIRRLIFEEGYPELAIVQDADRLDALGA</sequence>